<evidence type="ECO:0000313" key="3">
    <source>
        <dbReference type="EMBL" id="GAA4638578.1"/>
    </source>
</evidence>
<dbReference type="PANTHER" id="PTHR12558:SF13">
    <property type="entry name" value="CELL DIVISION CYCLE PROTEIN 27 HOMOLOG"/>
    <property type="match status" value="1"/>
</dbReference>
<dbReference type="Gene3D" id="1.25.40.10">
    <property type="entry name" value="Tetratricopeptide repeat domain"/>
    <property type="match status" value="2"/>
</dbReference>
<dbReference type="RefSeq" id="WP_345442065.1">
    <property type="nucleotide sequence ID" value="NZ_BAABHK010000023.1"/>
</dbReference>
<feature type="region of interest" description="Disordered" evidence="2">
    <location>
        <begin position="540"/>
        <end position="573"/>
    </location>
</feature>
<dbReference type="Proteomes" id="UP001501442">
    <property type="component" value="Unassembled WGS sequence"/>
</dbReference>
<dbReference type="InterPro" id="IPR019734">
    <property type="entry name" value="TPR_rpt"/>
</dbReference>
<evidence type="ECO:0008006" key="5">
    <source>
        <dbReference type="Google" id="ProtNLM"/>
    </source>
</evidence>
<keyword evidence="1" id="KW-0802">TPR repeat</keyword>
<dbReference type="PROSITE" id="PS50005">
    <property type="entry name" value="TPR"/>
    <property type="match status" value="1"/>
</dbReference>
<reference evidence="4" key="1">
    <citation type="journal article" date="2019" name="Int. J. Syst. Evol. Microbiol.">
        <title>The Global Catalogue of Microorganisms (GCM) 10K type strain sequencing project: providing services to taxonomists for standard genome sequencing and annotation.</title>
        <authorList>
            <consortium name="The Broad Institute Genomics Platform"/>
            <consortium name="The Broad Institute Genome Sequencing Center for Infectious Disease"/>
            <person name="Wu L."/>
            <person name="Ma J."/>
        </authorList>
    </citation>
    <scope>NUCLEOTIDE SEQUENCE [LARGE SCALE GENOMIC DNA]</scope>
    <source>
        <strain evidence="4">JCM 17939</strain>
    </source>
</reference>
<organism evidence="3 4">
    <name type="scientific">Actinoallomurus vinaceus</name>
    <dbReference type="NCBI Taxonomy" id="1080074"/>
    <lineage>
        <taxon>Bacteria</taxon>
        <taxon>Bacillati</taxon>
        <taxon>Actinomycetota</taxon>
        <taxon>Actinomycetes</taxon>
        <taxon>Streptosporangiales</taxon>
        <taxon>Thermomonosporaceae</taxon>
        <taxon>Actinoallomurus</taxon>
    </lineage>
</organism>
<dbReference type="SMART" id="SM00028">
    <property type="entry name" value="TPR"/>
    <property type="match status" value="4"/>
</dbReference>
<sequence length="573" mass="62088">MNDSENALAAARNFLSMGRWQDALDALGPAIVSDDTSAEAHCVAAQCLLGLDRMEEAHDTVVSALRIDPGSAYAYYLLACILFSLGRRGAALRAATEAARLMPESVQILYILAKCRLEVFDREGAQQASAMAVKADPQDPLAHLAVAEVAKGLLPLGEVEADRERWDAAERAFRTGLALDPHHEDLLLGLAHLLCLRNRVLEAAQIYLMMVRSNPSNELIHRALGNISVSFTGLENDWNKAAIGTMFRRDLVELKAPPIKALLADVISILSASQDSVRESLRRATNLLSTVRQSFGGGPRQAAEPMPAPDSEDAFASGWGASGLPPLVLPWDALDLEENPLPVNQVAARSLATALHFSADRVTEYDARIRALLVTSRGVYATDDNGARLHEIFVEMSARAVRHADIYRACGDVIAEFAQHTGLANAQVVNARNWADHARKQHAAAVQGFGFLLAVPLPPDGDDRRGFDESAADSFAEQLSDPSNMAAARRFGREAREWEEERQEAISSARDAVKLYREAEAGCVQTLRSLIDEYRSLLDEYPSTEPPAENSDIAADPAGGFNIQDLLNGPGGS</sequence>
<gene>
    <name evidence="3" type="ORF">GCM10023196_096890</name>
</gene>
<dbReference type="SUPFAM" id="SSF48452">
    <property type="entry name" value="TPR-like"/>
    <property type="match status" value="2"/>
</dbReference>
<evidence type="ECO:0000256" key="1">
    <source>
        <dbReference type="PROSITE-ProRule" id="PRU00339"/>
    </source>
</evidence>
<evidence type="ECO:0000313" key="4">
    <source>
        <dbReference type="Proteomes" id="UP001501442"/>
    </source>
</evidence>
<accession>A0ABP8USZ0</accession>
<feature type="repeat" description="TPR" evidence="1">
    <location>
        <begin position="150"/>
        <end position="183"/>
    </location>
</feature>
<keyword evidence="4" id="KW-1185">Reference proteome</keyword>
<evidence type="ECO:0000256" key="2">
    <source>
        <dbReference type="SAM" id="MobiDB-lite"/>
    </source>
</evidence>
<name>A0ABP8USZ0_9ACTN</name>
<proteinExistence type="predicted"/>
<dbReference type="PANTHER" id="PTHR12558">
    <property type="entry name" value="CELL DIVISION CYCLE 16,23,27"/>
    <property type="match status" value="1"/>
</dbReference>
<dbReference type="InterPro" id="IPR011990">
    <property type="entry name" value="TPR-like_helical_dom_sf"/>
</dbReference>
<dbReference type="EMBL" id="BAABHK010000023">
    <property type="protein sequence ID" value="GAA4638578.1"/>
    <property type="molecule type" value="Genomic_DNA"/>
</dbReference>
<protein>
    <recommendedName>
        <fullName evidence="5">Tetratricopeptide repeat protein</fullName>
    </recommendedName>
</protein>
<dbReference type="Pfam" id="PF14559">
    <property type="entry name" value="TPR_19"/>
    <property type="match status" value="2"/>
</dbReference>
<comment type="caution">
    <text evidence="3">The sequence shown here is derived from an EMBL/GenBank/DDBJ whole genome shotgun (WGS) entry which is preliminary data.</text>
</comment>